<dbReference type="CDD" id="cd06261">
    <property type="entry name" value="TM_PBP2"/>
    <property type="match status" value="1"/>
</dbReference>
<dbReference type="SUPFAM" id="SSF161098">
    <property type="entry name" value="MetI-like"/>
    <property type="match status" value="1"/>
</dbReference>
<comment type="similarity">
    <text evidence="7">Belongs to the binding-protein-dependent transport system permease family.</text>
</comment>
<feature type="transmembrane region" description="Helical" evidence="7">
    <location>
        <begin position="113"/>
        <end position="133"/>
    </location>
</feature>
<keyword evidence="4 7" id="KW-0812">Transmembrane</keyword>
<evidence type="ECO:0000256" key="3">
    <source>
        <dbReference type="ARBA" id="ARBA00022475"/>
    </source>
</evidence>
<feature type="transmembrane region" description="Helical" evidence="7">
    <location>
        <begin position="12"/>
        <end position="37"/>
    </location>
</feature>
<dbReference type="InterPro" id="IPR000515">
    <property type="entry name" value="MetI-like"/>
</dbReference>
<dbReference type="Proteomes" id="UP001589810">
    <property type="component" value="Unassembled WGS sequence"/>
</dbReference>
<evidence type="ECO:0000313" key="9">
    <source>
        <dbReference type="EMBL" id="MFC0545924.1"/>
    </source>
</evidence>
<evidence type="ECO:0000256" key="4">
    <source>
        <dbReference type="ARBA" id="ARBA00022692"/>
    </source>
</evidence>
<dbReference type="PANTHER" id="PTHR30193">
    <property type="entry name" value="ABC TRANSPORTER PERMEASE PROTEIN"/>
    <property type="match status" value="1"/>
</dbReference>
<feature type="transmembrane region" description="Helical" evidence="7">
    <location>
        <begin position="214"/>
        <end position="235"/>
    </location>
</feature>
<dbReference type="Pfam" id="PF00528">
    <property type="entry name" value="BPD_transp_1"/>
    <property type="match status" value="1"/>
</dbReference>
<keyword evidence="3" id="KW-1003">Cell membrane</keyword>
<comment type="subcellular location">
    <subcellularLocation>
        <location evidence="1 7">Cell membrane</location>
        <topology evidence="1 7">Multi-pass membrane protein</topology>
    </subcellularLocation>
</comment>
<gene>
    <name evidence="9" type="ORF">ACFFH7_30715</name>
</gene>
<feature type="domain" description="ABC transmembrane type-1" evidence="8">
    <location>
        <begin position="76"/>
        <end position="294"/>
    </location>
</feature>
<keyword evidence="10" id="KW-1185">Reference proteome</keyword>
<reference evidence="9 10" key="1">
    <citation type="submission" date="2024-09" db="EMBL/GenBank/DDBJ databases">
        <authorList>
            <person name="Sun Q."/>
            <person name="Mori K."/>
        </authorList>
    </citation>
    <scope>NUCLEOTIDE SEQUENCE [LARGE SCALE GENOMIC DNA]</scope>
    <source>
        <strain evidence="9 10">TBRC 1432</strain>
    </source>
</reference>
<feature type="transmembrane region" description="Helical" evidence="7">
    <location>
        <begin position="278"/>
        <end position="298"/>
    </location>
</feature>
<dbReference type="Gene3D" id="1.10.3720.10">
    <property type="entry name" value="MetI-like"/>
    <property type="match status" value="1"/>
</dbReference>
<evidence type="ECO:0000256" key="7">
    <source>
        <dbReference type="RuleBase" id="RU363032"/>
    </source>
</evidence>
<keyword evidence="5 7" id="KW-1133">Transmembrane helix</keyword>
<dbReference type="InterPro" id="IPR051393">
    <property type="entry name" value="ABC_transporter_permease"/>
</dbReference>
<dbReference type="InterPro" id="IPR035906">
    <property type="entry name" value="MetI-like_sf"/>
</dbReference>
<evidence type="ECO:0000256" key="6">
    <source>
        <dbReference type="ARBA" id="ARBA00023136"/>
    </source>
</evidence>
<feature type="transmembrane region" description="Helical" evidence="7">
    <location>
        <begin position="80"/>
        <end position="101"/>
    </location>
</feature>
<proteinExistence type="inferred from homology"/>
<keyword evidence="2 7" id="KW-0813">Transport</keyword>
<dbReference type="PROSITE" id="PS50928">
    <property type="entry name" value="ABC_TM1"/>
    <property type="match status" value="1"/>
</dbReference>
<accession>A0ABV6N0K0</accession>
<evidence type="ECO:0000256" key="5">
    <source>
        <dbReference type="ARBA" id="ARBA00022989"/>
    </source>
</evidence>
<keyword evidence="6 7" id="KW-0472">Membrane</keyword>
<sequence length="302" mass="32545">MASRFRSREAWTGYVFVLPAVGLFAVMGLYTVGYGLALSFAQWNGFTPQWTWVGFGNYLDLIYRDPAIAPVVQGAALRTLVVMIAVPVLTVLVGFPLAVALNHITRLRAAFRTVFFLPQVTAGIALFYAWTYALQPDGSLNYILRHLGLGSIAQPQGWLGNPSTALPTLIVVMVLGSVPVAMLLYLTGLQSIDQSVVDAARVDGASGLRTMTAIIWPLLLPITGAVVMLNLRYALQDFQTFLLMTNGGPGGHTLVLGLESYNLAFVSGFKPTLGLSSALGWTLFVVALLLAGINLRVLRSRA</sequence>
<evidence type="ECO:0000313" key="10">
    <source>
        <dbReference type="Proteomes" id="UP001589810"/>
    </source>
</evidence>
<dbReference type="EMBL" id="JBHLUD010000011">
    <property type="protein sequence ID" value="MFC0545924.1"/>
    <property type="molecule type" value="Genomic_DNA"/>
</dbReference>
<feature type="transmembrane region" description="Helical" evidence="7">
    <location>
        <begin position="165"/>
        <end position="186"/>
    </location>
</feature>
<evidence type="ECO:0000256" key="1">
    <source>
        <dbReference type="ARBA" id="ARBA00004651"/>
    </source>
</evidence>
<evidence type="ECO:0000256" key="2">
    <source>
        <dbReference type="ARBA" id="ARBA00022448"/>
    </source>
</evidence>
<evidence type="ECO:0000259" key="8">
    <source>
        <dbReference type="PROSITE" id="PS50928"/>
    </source>
</evidence>
<dbReference type="PANTHER" id="PTHR30193:SF37">
    <property type="entry name" value="INNER MEMBRANE ABC TRANSPORTER PERMEASE PROTEIN YCJO"/>
    <property type="match status" value="1"/>
</dbReference>
<organism evidence="9 10">
    <name type="scientific">Kutzneria chonburiensis</name>
    <dbReference type="NCBI Taxonomy" id="1483604"/>
    <lineage>
        <taxon>Bacteria</taxon>
        <taxon>Bacillati</taxon>
        <taxon>Actinomycetota</taxon>
        <taxon>Actinomycetes</taxon>
        <taxon>Pseudonocardiales</taxon>
        <taxon>Pseudonocardiaceae</taxon>
        <taxon>Kutzneria</taxon>
    </lineage>
</organism>
<protein>
    <submittedName>
        <fullName evidence="9">Carbohydrate ABC transporter permease</fullName>
    </submittedName>
</protein>
<name>A0ABV6N0K0_9PSEU</name>
<dbReference type="RefSeq" id="WP_273943541.1">
    <property type="nucleotide sequence ID" value="NZ_CP097263.1"/>
</dbReference>
<comment type="caution">
    <text evidence="9">The sequence shown here is derived from an EMBL/GenBank/DDBJ whole genome shotgun (WGS) entry which is preliminary data.</text>
</comment>